<evidence type="ECO:0000313" key="3">
    <source>
        <dbReference type="EMBL" id="KIC91296.1"/>
    </source>
</evidence>
<dbReference type="CDD" id="cd08566">
    <property type="entry name" value="GDPD_AtGDE_like"/>
    <property type="match status" value="1"/>
</dbReference>
<dbReference type="PANTHER" id="PTHR46320">
    <property type="entry name" value="GLYCEROPHOSPHODIESTER PHOSPHODIESTERASE 1"/>
    <property type="match status" value="1"/>
</dbReference>
<organism evidence="3 4">
    <name type="scientific">Flavihumibacter solisilvae</name>
    <dbReference type="NCBI Taxonomy" id="1349421"/>
    <lineage>
        <taxon>Bacteria</taxon>
        <taxon>Pseudomonadati</taxon>
        <taxon>Bacteroidota</taxon>
        <taxon>Chitinophagia</taxon>
        <taxon>Chitinophagales</taxon>
        <taxon>Chitinophagaceae</taxon>
        <taxon>Flavihumibacter</taxon>
    </lineage>
</organism>
<dbReference type="GO" id="GO:0070291">
    <property type="term" value="P:N-acylethanolamine metabolic process"/>
    <property type="evidence" value="ECO:0007669"/>
    <property type="project" value="TreeGrafter"/>
</dbReference>
<dbReference type="PROSITE" id="PS51704">
    <property type="entry name" value="GP_PDE"/>
    <property type="match status" value="1"/>
</dbReference>
<dbReference type="SUPFAM" id="SSF51695">
    <property type="entry name" value="PLC-like phosphodiesterases"/>
    <property type="match status" value="1"/>
</dbReference>
<dbReference type="InterPro" id="IPR017946">
    <property type="entry name" value="PLC-like_Pdiesterase_TIM-brl"/>
</dbReference>
<name>A0A0C1KVA6_9BACT</name>
<dbReference type="Gene3D" id="3.20.20.190">
    <property type="entry name" value="Phosphatidylinositol (PI) phosphodiesterase"/>
    <property type="match status" value="1"/>
</dbReference>
<dbReference type="GO" id="GO:0006644">
    <property type="term" value="P:phospholipid metabolic process"/>
    <property type="evidence" value="ECO:0007669"/>
    <property type="project" value="TreeGrafter"/>
</dbReference>
<dbReference type="GO" id="GO:0005886">
    <property type="term" value="C:plasma membrane"/>
    <property type="evidence" value="ECO:0007669"/>
    <property type="project" value="TreeGrafter"/>
</dbReference>
<protein>
    <recommendedName>
        <fullName evidence="2">GP-PDE domain-containing protein</fullName>
    </recommendedName>
</protein>
<dbReference type="EMBL" id="JSVC01000042">
    <property type="protein sequence ID" value="KIC91296.1"/>
    <property type="molecule type" value="Genomic_DNA"/>
</dbReference>
<feature type="domain" description="GP-PDE" evidence="2">
    <location>
        <begin position="36"/>
        <end position="270"/>
    </location>
</feature>
<evidence type="ECO:0000259" key="2">
    <source>
        <dbReference type="PROSITE" id="PS51704"/>
    </source>
</evidence>
<proteinExistence type="predicted"/>
<dbReference type="GO" id="GO:0006580">
    <property type="term" value="P:ethanolamine metabolic process"/>
    <property type="evidence" value="ECO:0007669"/>
    <property type="project" value="TreeGrafter"/>
</dbReference>
<reference evidence="3 4" key="1">
    <citation type="submission" date="2014-11" db="EMBL/GenBank/DDBJ databases">
        <title>Genome sequence of Flavihumibacter solisilvae 3-3.</title>
        <authorList>
            <person name="Zhou G."/>
            <person name="Li M."/>
            <person name="Wang G."/>
        </authorList>
    </citation>
    <scope>NUCLEOTIDE SEQUENCE [LARGE SCALE GENOMIC DNA]</scope>
    <source>
        <strain evidence="3 4">3-3</strain>
    </source>
</reference>
<dbReference type="GO" id="GO:0008889">
    <property type="term" value="F:glycerophosphodiester phosphodiesterase activity"/>
    <property type="evidence" value="ECO:0007669"/>
    <property type="project" value="TreeGrafter"/>
</dbReference>
<feature type="chain" id="PRO_5002134541" description="GP-PDE domain-containing protein" evidence="1">
    <location>
        <begin position="28"/>
        <end position="270"/>
    </location>
</feature>
<accession>A0A0C1KVA6</accession>
<feature type="signal peptide" evidence="1">
    <location>
        <begin position="1"/>
        <end position="27"/>
    </location>
</feature>
<dbReference type="Pfam" id="PF03009">
    <property type="entry name" value="GDPD"/>
    <property type="match status" value="1"/>
</dbReference>
<keyword evidence="1" id="KW-0732">Signal</keyword>
<evidence type="ECO:0000256" key="1">
    <source>
        <dbReference type="SAM" id="SignalP"/>
    </source>
</evidence>
<evidence type="ECO:0000313" key="4">
    <source>
        <dbReference type="Proteomes" id="UP000031408"/>
    </source>
</evidence>
<dbReference type="Proteomes" id="UP000031408">
    <property type="component" value="Unassembled WGS sequence"/>
</dbReference>
<keyword evidence="4" id="KW-1185">Reference proteome</keyword>
<dbReference type="AlphaFoldDB" id="A0A0C1KVA6"/>
<gene>
    <name evidence="3" type="ORF">OI18_22435</name>
</gene>
<dbReference type="InterPro" id="IPR030395">
    <property type="entry name" value="GP_PDE_dom"/>
</dbReference>
<dbReference type="PANTHER" id="PTHR46320:SF1">
    <property type="entry name" value="GLYCEROPHOSPHODIESTER PHOSPHODIESTERASE 1"/>
    <property type="match status" value="1"/>
</dbReference>
<dbReference type="STRING" id="1349421.OI18_22435"/>
<sequence>MYLLMKSYSTFILAACVLLLHAQLSSAQQSDPIKDFRLIAHRGGVVDSTAEENSMQALEKAAAHGYWMVEIDVRLTKDGTLITHHDNTFKRSFGVDSSVSSMNWSGISKLRNAKGYRVLLLEEVLKFCKGKLGVMIDNKIRGNDTAIWARLITLLKKYELYDSALMIGTDESTGYFTGKIRLSCTRQQLEDNMRKPGYKPANYYLFSGNITKDESIWARGHGILAIGVVNAWSFRDGDVMAKARAQVESLIAAGVDCFQVDSVFEPLFTR</sequence>
<comment type="caution">
    <text evidence="3">The sequence shown here is derived from an EMBL/GenBank/DDBJ whole genome shotgun (WGS) entry which is preliminary data.</text>
</comment>